<name>A0A4Q9GF51_9HYPH</name>
<organism evidence="2 3">
    <name type="scientific">Hansschlegelia quercus</name>
    <dbReference type="NCBI Taxonomy" id="2528245"/>
    <lineage>
        <taxon>Bacteria</taxon>
        <taxon>Pseudomonadati</taxon>
        <taxon>Pseudomonadota</taxon>
        <taxon>Alphaproteobacteria</taxon>
        <taxon>Hyphomicrobiales</taxon>
        <taxon>Methylopilaceae</taxon>
        <taxon>Hansschlegelia</taxon>
    </lineage>
</organism>
<dbReference type="PROSITE" id="PS51257">
    <property type="entry name" value="PROKAR_LIPOPROTEIN"/>
    <property type="match status" value="1"/>
</dbReference>
<dbReference type="Proteomes" id="UP000291613">
    <property type="component" value="Unassembled WGS sequence"/>
</dbReference>
<accession>A0A4Q9GF51</accession>
<dbReference type="EMBL" id="SIUB01000007">
    <property type="protein sequence ID" value="TBN48682.1"/>
    <property type="molecule type" value="Genomic_DNA"/>
</dbReference>
<evidence type="ECO:0000313" key="3">
    <source>
        <dbReference type="Proteomes" id="UP000291613"/>
    </source>
</evidence>
<protein>
    <recommendedName>
        <fullName evidence="4">Lipoprotein</fullName>
    </recommendedName>
</protein>
<feature type="signal peptide" evidence="1">
    <location>
        <begin position="1"/>
        <end position="21"/>
    </location>
</feature>
<reference evidence="2 3" key="1">
    <citation type="submission" date="2019-02" db="EMBL/GenBank/DDBJ databases">
        <title>Hansschlegelia quercus sp. nov., a novel methylotrophic bacterium from buds of oak (Quercus robur L.).</title>
        <authorList>
            <person name="Agafonova N.V."/>
            <person name="Kaparullina E.N."/>
            <person name="Grouzdev D.S."/>
            <person name="Doronina N.V."/>
        </authorList>
    </citation>
    <scope>NUCLEOTIDE SEQUENCE [LARGE SCALE GENOMIC DNA]</scope>
    <source>
        <strain evidence="2 3">Dub</strain>
    </source>
</reference>
<proteinExistence type="predicted"/>
<comment type="caution">
    <text evidence="2">The sequence shown here is derived from an EMBL/GenBank/DDBJ whole genome shotgun (WGS) entry which is preliminary data.</text>
</comment>
<evidence type="ECO:0000256" key="1">
    <source>
        <dbReference type="SAM" id="SignalP"/>
    </source>
</evidence>
<gene>
    <name evidence="2" type="ORF">EYR15_13935</name>
</gene>
<feature type="chain" id="PRO_5020552984" description="Lipoprotein" evidence="1">
    <location>
        <begin position="22"/>
        <end position="131"/>
    </location>
</feature>
<evidence type="ECO:0008006" key="4">
    <source>
        <dbReference type="Google" id="ProtNLM"/>
    </source>
</evidence>
<dbReference type="AlphaFoldDB" id="A0A4Q9GF51"/>
<sequence>MNLLSRAAHAGLLAVSLAACSGATPRTDLVAAPPSPTVTARPTAQEKAEATFEQACEYSRLAMAGWGLARLFVKLSDEDLATADWAVDLASQTCANPPELRTVAGWTAAVARLDQAVQEFKSARGATKREA</sequence>
<keyword evidence="3" id="KW-1185">Reference proteome</keyword>
<evidence type="ECO:0000313" key="2">
    <source>
        <dbReference type="EMBL" id="TBN48682.1"/>
    </source>
</evidence>
<keyword evidence="1" id="KW-0732">Signal</keyword>
<dbReference type="RefSeq" id="WP_131004166.1">
    <property type="nucleotide sequence ID" value="NZ_JBHSZR010000009.1"/>
</dbReference>